<evidence type="ECO:0000256" key="2">
    <source>
        <dbReference type="ARBA" id="ARBA00022679"/>
    </source>
</evidence>
<evidence type="ECO:0000259" key="8">
    <source>
        <dbReference type="PROSITE" id="PS50181"/>
    </source>
</evidence>
<dbReference type="InterPro" id="IPR001810">
    <property type="entry name" value="F-box_dom"/>
</dbReference>
<dbReference type="Pfam" id="PF12937">
    <property type="entry name" value="F-box-like"/>
    <property type="match status" value="1"/>
</dbReference>
<dbReference type="InterPro" id="IPR016135">
    <property type="entry name" value="UBQ-conjugating_enzyme/RWD"/>
</dbReference>
<keyword evidence="2" id="KW-0808">Transferase</keyword>
<dbReference type="SUPFAM" id="SSF54495">
    <property type="entry name" value="UBC-like"/>
    <property type="match status" value="1"/>
</dbReference>
<accession>A0AAE1FB10</accession>
<evidence type="ECO:0000256" key="1">
    <source>
        <dbReference type="ARBA" id="ARBA00012486"/>
    </source>
</evidence>
<dbReference type="GO" id="GO:0061631">
    <property type="term" value="F:ubiquitin conjugating enzyme activity"/>
    <property type="evidence" value="ECO:0007669"/>
    <property type="project" value="UniProtKB-EC"/>
</dbReference>
<sequence>MEFSEDFTHPHMSCFQCNGYYGPNFCQPLCSTCHVFLYPDDASKLPSVGPYQEKIDDGDSGNEEPREPSDYYQSQELVQQDPPQQQQQHHHHHFQLQQLEQQHQHEEGTGNSSNESDDFDFVDGDGGVEGCMMEAAAGVNQVFLPPVDLLTSGLPSVSTSRGTATPTPGNTAAAEGGVSSVGQAGGIFVISGGSVLSLAGGTGVSASGGGGGGGTSGNSRDGGGGGGGGGSGGGGGGGGGNVREGGKGGGGGGNVRVGGREGGGSGGGGRGVGGAGGGGGGGGGGGNVRGGGGGGGGCCGGIVRVVSIGGDVRKYDCRTMVREDLQEQILQLTCPRPREHLDPTLIHRMPPEVWVLVFALLDDMTLWSVGRVCRRWQELVDRYVTDEQWQRYTQRRWPLYSPLFKDVPWQMVYTKLTESAPCHVCLHQMSLLTPPFNNENSWRRNRLRNELRTLRSDPPEGIQASPLDKLSLHWQASIRGPAGSPYEGGTFFLYIQIPHSYPLCPPIVRFITKIFHPNVSRHGDIGIDSIQHNWSLALTISKVLISIQSLLTDPYTKVCMEPDIGRLYEKDKRQFECVARSWTWKHGMHDALRPEPPLPHPTLAPPPTPGPAVPPPRTHSFCSSSAQVDSEDGGSTGSTAIEVDNQLPYLPA</sequence>
<organism evidence="9 10">
    <name type="scientific">Petrolisthes cinctipes</name>
    <name type="common">Flat porcelain crab</name>
    <dbReference type="NCBI Taxonomy" id="88211"/>
    <lineage>
        <taxon>Eukaryota</taxon>
        <taxon>Metazoa</taxon>
        <taxon>Ecdysozoa</taxon>
        <taxon>Arthropoda</taxon>
        <taxon>Crustacea</taxon>
        <taxon>Multicrustacea</taxon>
        <taxon>Malacostraca</taxon>
        <taxon>Eumalacostraca</taxon>
        <taxon>Eucarida</taxon>
        <taxon>Decapoda</taxon>
        <taxon>Pleocyemata</taxon>
        <taxon>Anomura</taxon>
        <taxon>Galatheoidea</taxon>
        <taxon>Porcellanidae</taxon>
        <taxon>Petrolisthes</taxon>
    </lineage>
</organism>
<reference evidence="9" key="1">
    <citation type="submission" date="2023-10" db="EMBL/GenBank/DDBJ databases">
        <title>Genome assemblies of two species of porcelain crab, Petrolisthes cinctipes and Petrolisthes manimaculis (Anomura: Porcellanidae).</title>
        <authorList>
            <person name="Angst P."/>
        </authorList>
    </citation>
    <scope>NUCLEOTIDE SEQUENCE</scope>
    <source>
        <strain evidence="9">PB745_01</strain>
        <tissue evidence="9">Gill</tissue>
    </source>
</reference>
<keyword evidence="3" id="KW-0547">Nucleotide-binding</keyword>
<keyword evidence="5" id="KW-0067">ATP-binding</keyword>
<dbReference type="EMBL" id="JAWQEG010002592">
    <property type="protein sequence ID" value="KAK3870930.1"/>
    <property type="molecule type" value="Genomic_DNA"/>
</dbReference>
<dbReference type="Proteomes" id="UP001286313">
    <property type="component" value="Unassembled WGS sequence"/>
</dbReference>
<comment type="caution">
    <text evidence="9">The sequence shown here is derived from an EMBL/GenBank/DDBJ whole genome shotgun (WGS) entry which is preliminary data.</text>
</comment>
<evidence type="ECO:0000256" key="4">
    <source>
        <dbReference type="ARBA" id="ARBA00022786"/>
    </source>
</evidence>
<dbReference type="Gene3D" id="3.10.110.10">
    <property type="entry name" value="Ubiquitin Conjugating Enzyme"/>
    <property type="match status" value="1"/>
</dbReference>
<feature type="region of interest" description="Disordered" evidence="6">
    <location>
        <begin position="46"/>
        <end position="126"/>
    </location>
</feature>
<dbReference type="EC" id="2.3.2.23" evidence="1"/>
<dbReference type="AlphaFoldDB" id="A0AAE1FB10"/>
<dbReference type="InterPro" id="IPR000608">
    <property type="entry name" value="UBC"/>
</dbReference>
<name>A0AAE1FB10_PETCI</name>
<keyword evidence="10" id="KW-1185">Reference proteome</keyword>
<evidence type="ECO:0000259" key="7">
    <source>
        <dbReference type="PROSITE" id="PS50127"/>
    </source>
</evidence>
<dbReference type="InterPro" id="IPR036047">
    <property type="entry name" value="F-box-like_dom_sf"/>
</dbReference>
<dbReference type="PANTHER" id="PTHR24067">
    <property type="entry name" value="UBIQUITIN-CONJUGATING ENZYME E2"/>
    <property type="match status" value="1"/>
</dbReference>
<feature type="compositionally biased region" description="Low complexity" evidence="6">
    <location>
        <begin position="73"/>
        <end position="87"/>
    </location>
</feature>
<feature type="compositionally biased region" description="Basic and acidic residues" evidence="6">
    <location>
        <begin position="53"/>
        <end position="69"/>
    </location>
</feature>
<evidence type="ECO:0000256" key="5">
    <source>
        <dbReference type="ARBA" id="ARBA00022840"/>
    </source>
</evidence>
<feature type="domain" description="UBC core" evidence="7">
    <location>
        <begin position="442"/>
        <end position="588"/>
    </location>
</feature>
<dbReference type="Gene3D" id="1.20.1280.50">
    <property type="match status" value="1"/>
</dbReference>
<feature type="compositionally biased region" description="Pro residues" evidence="6">
    <location>
        <begin position="594"/>
        <end position="617"/>
    </location>
</feature>
<protein>
    <recommendedName>
        <fullName evidence="1">E2 ubiquitin-conjugating enzyme</fullName>
        <ecNumber evidence="1">2.3.2.23</ecNumber>
    </recommendedName>
</protein>
<feature type="domain" description="F-box" evidence="8">
    <location>
        <begin position="343"/>
        <end position="392"/>
    </location>
</feature>
<feature type="region of interest" description="Disordered" evidence="6">
    <location>
        <begin position="206"/>
        <end position="271"/>
    </location>
</feature>
<dbReference type="PROSITE" id="PS50181">
    <property type="entry name" value="FBOX"/>
    <property type="match status" value="1"/>
</dbReference>
<evidence type="ECO:0000313" key="10">
    <source>
        <dbReference type="Proteomes" id="UP001286313"/>
    </source>
</evidence>
<dbReference type="SMART" id="SM00212">
    <property type="entry name" value="UBCc"/>
    <property type="match status" value="1"/>
</dbReference>
<dbReference type="PROSITE" id="PS50127">
    <property type="entry name" value="UBC_2"/>
    <property type="match status" value="1"/>
</dbReference>
<dbReference type="FunFam" id="3.10.110.10:FF:000060">
    <property type="entry name" value="Ubiquitin conjugating enzyme (UbcB)"/>
    <property type="match status" value="1"/>
</dbReference>
<evidence type="ECO:0000313" key="9">
    <source>
        <dbReference type="EMBL" id="KAK3870930.1"/>
    </source>
</evidence>
<evidence type="ECO:0000256" key="3">
    <source>
        <dbReference type="ARBA" id="ARBA00022741"/>
    </source>
</evidence>
<keyword evidence="4" id="KW-0833">Ubl conjugation pathway</keyword>
<evidence type="ECO:0000256" key="6">
    <source>
        <dbReference type="SAM" id="MobiDB-lite"/>
    </source>
</evidence>
<dbReference type="CDD" id="cd09917">
    <property type="entry name" value="F-box_SF"/>
    <property type="match status" value="1"/>
</dbReference>
<feature type="region of interest" description="Disordered" evidence="6">
    <location>
        <begin position="155"/>
        <end position="176"/>
    </location>
</feature>
<dbReference type="GO" id="GO:0005524">
    <property type="term" value="F:ATP binding"/>
    <property type="evidence" value="ECO:0007669"/>
    <property type="project" value="UniProtKB-KW"/>
</dbReference>
<dbReference type="SUPFAM" id="SSF81383">
    <property type="entry name" value="F-box domain"/>
    <property type="match status" value="1"/>
</dbReference>
<gene>
    <name evidence="9" type="ORF">Pcinc_023901</name>
</gene>
<feature type="region of interest" description="Disordered" evidence="6">
    <location>
        <begin position="593"/>
        <end position="652"/>
    </location>
</feature>
<dbReference type="InterPro" id="IPR050113">
    <property type="entry name" value="Ub_conjugating_enzyme"/>
</dbReference>
<dbReference type="CDD" id="cd23826">
    <property type="entry name" value="UEV_Morgue-like"/>
    <property type="match status" value="1"/>
</dbReference>
<proteinExistence type="predicted"/>
<feature type="compositionally biased region" description="Low complexity" evidence="6">
    <location>
        <begin position="162"/>
        <end position="176"/>
    </location>
</feature>
<dbReference type="Pfam" id="PF00179">
    <property type="entry name" value="UQ_con"/>
    <property type="match status" value="1"/>
</dbReference>